<proteinExistence type="predicted"/>
<reference evidence="3 4" key="1">
    <citation type="submission" date="2024-01" db="EMBL/GenBank/DDBJ databases">
        <title>A telomere-to-telomere, gap-free genome of sweet tea (Lithocarpus litseifolius).</title>
        <authorList>
            <person name="Zhou J."/>
        </authorList>
    </citation>
    <scope>NUCLEOTIDE SEQUENCE [LARGE SCALE GENOMIC DNA]</scope>
    <source>
        <strain evidence="3">Zhou-2022a</strain>
        <tissue evidence="3">Leaf</tissue>
    </source>
</reference>
<evidence type="ECO:0000259" key="2">
    <source>
        <dbReference type="Pfam" id="PF10551"/>
    </source>
</evidence>
<sequence>MQKISVDLSISQVYRSRKTARGLITGNEEAQYGLLRDYAKMIRRTDVGSKVILQIEMENEDAEPKFKRIYIRYNAQKVSFLGGYRPFVGLDGCHLKGKFVGQLLSATAKDGNDNIFPVAMAVVEQKNKDNWIWFLEQFIDDIGRLEELNLVFISDKQKGLLPAIETLFPTIEHGYCVKHIYNNFKVNHKGMELKSVLWRDKPNLSMLEWIKVRLMTRLYTKKIGIEKYRDKLCPSIQDKLEKLKLESKGFCAMLSGRFVYEGSGRPSARRQGSQAPASSQPLPTPQPYTMASSSSNQAARSQPPTPQAPQPQAPAPWSKNPSQWYSSDFRYIVKRAPWFSSSQPAPYTPAETWESKPLATRGDALRGRGDAART</sequence>
<feature type="compositionally biased region" description="Pro residues" evidence="1">
    <location>
        <begin position="303"/>
        <end position="314"/>
    </location>
</feature>
<dbReference type="PANTHER" id="PTHR31973">
    <property type="entry name" value="POLYPROTEIN, PUTATIVE-RELATED"/>
    <property type="match status" value="1"/>
</dbReference>
<evidence type="ECO:0000256" key="1">
    <source>
        <dbReference type="SAM" id="MobiDB-lite"/>
    </source>
</evidence>
<feature type="region of interest" description="Disordered" evidence="1">
    <location>
        <begin position="340"/>
        <end position="374"/>
    </location>
</feature>
<dbReference type="PANTHER" id="PTHR31973:SF187">
    <property type="entry name" value="MUTATOR TRANSPOSASE MUDRA PROTEIN"/>
    <property type="match status" value="1"/>
</dbReference>
<feature type="compositionally biased region" description="Basic and acidic residues" evidence="1">
    <location>
        <begin position="363"/>
        <end position="374"/>
    </location>
</feature>
<feature type="domain" description="MULE transposase" evidence="2">
    <location>
        <begin position="88"/>
        <end position="183"/>
    </location>
</feature>
<feature type="compositionally biased region" description="Low complexity" evidence="1">
    <location>
        <begin position="291"/>
        <end position="302"/>
    </location>
</feature>
<dbReference type="AlphaFoldDB" id="A0AAW2C9S1"/>
<name>A0AAW2C9S1_9ROSI</name>
<dbReference type="Proteomes" id="UP001459277">
    <property type="component" value="Unassembled WGS sequence"/>
</dbReference>
<dbReference type="EMBL" id="JAZDWU010000008">
    <property type="protein sequence ID" value="KAK9993015.1"/>
    <property type="molecule type" value="Genomic_DNA"/>
</dbReference>
<feature type="region of interest" description="Disordered" evidence="1">
    <location>
        <begin position="263"/>
        <end position="321"/>
    </location>
</feature>
<gene>
    <name evidence="3" type="ORF">SO802_022718</name>
</gene>
<evidence type="ECO:0000313" key="3">
    <source>
        <dbReference type="EMBL" id="KAK9993015.1"/>
    </source>
</evidence>
<evidence type="ECO:0000313" key="4">
    <source>
        <dbReference type="Proteomes" id="UP001459277"/>
    </source>
</evidence>
<dbReference type="InterPro" id="IPR018289">
    <property type="entry name" value="MULE_transposase_dom"/>
</dbReference>
<comment type="caution">
    <text evidence="3">The sequence shown here is derived from an EMBL/GenBank/DDBJ whole genome shotgun (WGS) entry which is preliminary data.</text>
</comment>
<accession>A0AAW2C9S1</accession>
<keyword evidence="4" id="KW-1185">Reference proteome</keyword>
<organism evidence="3 4">
    <name type="scientific">Lithocarpus litseifolius</name>
    <dbReference type="NCBI Taxonomy" id="425828"/>
    <lineage>
        <taxon>Eukaryota</taxon>
        <taxon>Viridiplantae</taxon>
        <taxon>Streptophyta</taxon>
        <taxon>Embryophyta</taxon>
        <taxon>Tracheophyta</taxon>
        <taxon>Spermatophyta</taxon>
        <taxon>Magnoliopsida</taxon>
        <taxon>eudicotyledons</taxon>
        <taxon>Gunneridae</taxon>
        <taxon>Pentapetalae</taxon>
        <taxon>rosids</taxon>
        <taxon>fabids</taxon>
        <taxon>Fagales</taxon>
        <taxon>Fagaceae</taxon>
        <taxon>Lithocarpus</taxon>
    </lineage>
</organism>
<protein>
    <recommendedName>
        <fullName evidence="2">MULE transposase domain-containing protein</fullName>
    </recommendedName>
</protein>
<dbReference type="Pfam" id="PF10551">
    <property type="entry name" value="MULE"/>
    <property type="match status" value="1"/>
</dbReference>
<feature type="compositionally biased region" description="Polar residues" evidence="1">
    <location>
        <begin position="270"/>
        <end position="281"/>
    </location>
</feature>